<dbReference type="EMBL" id="VXAP01000341">
    <property type="protein sequence ID" value="NXL35011.1"/>
    <property type="molecule type" value="Genomic_DNA"/>
</dbReference>
<dbReference type="OrthoDB" id="5783963at2759"/>
<proteinExistence type="inferred from homology"/>
<name>A0A7L0RXL0_GLABR</name>
<feature type="compositionally biased region" description="Acidic residues" evidence="2">
    <location>
        <begin position="318"/>
        <end position="330"/>
    </location>
</feature>
<comment type="similarity">
    <text evidence="1">Belongs to the AATF family.</text>
</comment>
<dbReference type="Proteomes" id="UP000591073">
    <property type="component" value="Unassembled WGS sequence"/>
</dbReference>
<evidence type="ECO:0000256" key="1">
    <source>
        <dbReference type="ARBA" id="ARBA00008966"/>
    </source>
</evidence>
<dbReference type="InterPro" id="IPR025160">
    <property type="entry name" value="AATF"/>
</dbReference>
<gene>
    <name evidence="5" type="primary">Aatf</name>
    <name evidence="5" type="ORF">GLABRA_R11343</name>
</gene>
<feature type="non-terminal residue" evidence="5">
    <location>
        <position position="547"/>
    </location>
</feature>
<dbReference type="PANTHER" id="PTHR15565">
    <property type="entry name" value="AATF PROTEIN APOPTOSIS ANTAGONIZING TRANSCRIPTION FACTOR"/>
    <property type="match status" value="1"/>
</dbReference>
<accession>A0A7L0RXL0</accession>
<feature type="region of interest" description="Disordered" evidence="2">
    <location>
        <begin position="80"/>
        <end position="214"/>
    </location>
</feature>
<dbReference type="GO" id="GO:0006357">
    <property type="term" value="P:regulation of transcription by RNA polymerase II"/>
    <property type="evidence" value="ECO:0007669"/>
    <property type="project" value="TreeGrafter"/>
</dbReference>
<feature type="region of interest" description="Disordered" evidence="2">
    <location>
        <begin position="427"/>
        <end position="451"/>
    </location>
</feature>
<feature type="region of interest" description="Disordered" evidence="2">
    <location>
        <begin position="309"/>
        <end position="343"/>
    </location>
</feature>
<dbReference type="InterPro" id="IPR039223">
    <property type="entry name" value="AATF/Bfr2"/>
</dbReference>
<comment type="caution">
    <text evidence="5">The sequence shown here is derived from an EMBL/GenBank/DDBJ whole genome shotgun (WGS) entry which is preliminary data.</text>
</comment>
<dbReference type="GO" id="GO:0005730">
    <property type="term" value="C:nucleolus"/>
    <property type="evidence" value="ECO:0007669"/>
    <property type="project" value="TreeGrafter"/>
</dbReference>
<protein>
    <submittedName>
        <fullName evidence="5">AATF protein</fullName>
    </submittedName>
</protein>
<feature type="compositionally biased region" description="Acidic residues" evidence="2">
    <location>
        <begin position="124"/>
        <end position="136"/>
    </location>
</feature>
<sequence>FPWPLPATSSSSLKISPDIPPFFFPTATVAKVIDKFEDETADDIFPVGDIRKKASASLLEADKRYSGKATSRKALQEELWGDALSEEGSAEEALEEWYSGSEDSDENESLGSKTKEKPSSAGSDQEDDLEDDEETDLSVKAKAPKFSFQNITDFEKFTEGMDDIGSSEGEDDDDDEEEDAGMEGGDDDEECGSETHDNIKGTKDSEDDGGMMTFSKGHETEEVEKGIAVKNQLALWDQLLEGRIKMQKALVTVNRLPQPDAYPIFRKEGGQEFDSAVQKCCKALETLLKVLVDLQDELLYQYPGTRHLVDGKQSKTESDDEIPSSSDEEQVDKAQEKRRSLPKRKLKMDDYPEFIAKRYADFRTYRNNILQKWHDKTKLASGKMGKASLCGFGAFERSILTQIDHIMMDKERLLRRTQTKRSVYTVLGKQEQESNPVPESLPENSEVLPQSDSNRHLKDIDEEIFDDDDFYHQLLREFIERKTTSLDPNDQVAMGRQWLAIQKLRSKIKKKVDRKASKGRRIRYHVHSKLVSFMAPIDHCTMNDDAR</sequence>
<feature type="compositionally biased region" description="Acidic residues" evidence="2">
    <location>
        <begin position="84"/>
        <end position="95"/>
    </location>
</feature>
<evidence type="ECO:0000256" key="2">
    <source>
        <dbReference type="SAM" id="MobiDB-lite"/>
    </source>
</evidence>
<dbReference type="Pfam" id="PF08164">
    <property type="entry name" value="TRAUB"/>
    <property type="match status" value="1"/>
</dbReference>
<feature type="compositionally biased region" description="Acidic residues" evidence="2">
    <location>
        <begin position="168"/>
        <end position="192"/>
    </location>
</feature>
<feature type="domain" description="Apoptosis-antagonizing transcription factor C-terminal" evidence="3">
    <location>
        <begin position="471"/>
        <end position="546"/>
    </location>
</feature>
<feature type="domain" description="AATF leucine zipper-containing" evidence="4">
    <location>
        <begin position="222"/>
        <end position="376"/>
    </location>
</feature>
<evidence type="ECO:0000313" key="6">
    <source>
        <dbReference type="Proteomes" id="UP000591073"/>
    </source>
</evidence>
<feature type="compositionally biased region" description="Basic and acidic residues" evidence="2">
    <location>
        <begin position="193"/>
        <end position="204"/>
    </location>
</feature>
<evidence type="ECO:0000313" key="5">
    <source>
        <dbReference type="EMBL" id="NXL35011.1"/>
    </source>
</evidence>
<organism evidence="5 6">
    <name type="scientific">Glaucidium brasilianum</name>
    <name type="common">Ferruginous pygmy-owl</name>
    <dbReference type="NCBI Taxonomy" id="78217"/>
    <lineage>
        <taxon>Eukaryota</taxon>
        <taxon>Metazoa</taxon>
        <taxon>Chordata</taxon>
        <taxon>Craniata</taxon>
        <taxon>Vertebrata</taxon>
        <taxon>Euteleostomi</taxon>
        <taxon>Archelosauria</taxon>
        <taxon>Archosauria</taxon>
        <taxon>Dinosauria</taxon>
        <taxon>Saurischia</taxon>
        <taxon>Theropoda</taxon>
        <taxon>Coelurosauria</taxon>
        <taxon>Aves</taxon>
        <taxon>Neognathae</taxon>
        <taxon>Neoaves</taxon>
        <taxon>Telluraves</taxon>
        <taxon>Strigiformes</taxon>
        <taxon>Strigidae</taxon>
        <taxon>Glaucidium</taxon>
    </lineage>
</organism>
<evidence type="ECO:0000259" key="3">
    <source>
        <dbReference type="Pfam" id="PF08164"/>
    </source>
</evidence>
<dbReference type="PANTHER" id="PTHR15565:SF0">
    <property type="entry name" value="PROTEIN AATF"/>
    <property type="match status" value="1"/>
</dbReference>
<dbReference type="AlphaFoldDB" id="A0A7L0RXL0"/>
<feature type="non-terminal residue" evidence="5">
    <location>
        <position position="1"/>
    </location>
</feature>
<evidence type="ECO:0000259" key="4">
    <source>
        <dbReference type="Pfam" id="PF13339"/>
    </source>
</evidence>
<keyword evidence="6" id="KW-1185">Reference proteome</keyword>
<dbReference type="InterPro" id="IPR012617">
    <property type="entry name" value="AATF_C"/>
</dbReference>
<reference evidence="5 6" key="1">
    <citation type="submission" date="2019-09" db="EMBL/GenBank/DDBJ databases">
        <title>Bird 10,000 Genomes (B10K) Project - Family phase.</title>
        <authorList>
            <person name="Zhang G."/>
        </authorList>
    </citation>
    <scope>NUCLEOTIDE SEQUENCE [LARGE SCALE GENOMIC DNA]</scope>
    <source>
        <strain evidence="5">B10K-DU-008-63</strain>
    </source>
</reference>
<dbReference type="Pfam" id="PF13339">
    <property type="entry name" value="AATF-Che1"/>
    <property type="match status" value="1"/>
</dbReference>